<name>G6AX13_9BACT</name>
<dbReference type="AlphaFoldDB" id="G6AX13"/>
<sequence>MYSQRLNTRIVSGICFLGGGLQRRMGKRRVVAGRLLIIKFL</sequence>
<dbReference type="EMBL" id="AFZZ01000104">
    <property type="protein sequence ID" value="EHJ40789.1"/>
    <property type="molecule type" value="Genomic_DNA"/>
</dbReference>
<dbReference type="HOGENOM" id="CLU_3274741_0_0_10"/>
<gene>
    <name evidence="1" type="ORF">HMPREF0673_01163</name>
</gene>
<evidence type="ECO:0000313" key="2">
    <source>
        <dbReference type="Proteomes" id="UP000004407"/>
    </source>
</evidence>
<organism evidence="1 2">
    <name type="scientific">Leyella stercorea DSM 18206</name>
    <dbReference type="NCBI Taxonomy" id="1002367"/>
    <lineage>
        <taxon>Bacteria</taxon>
        <taxon>Pseudomonadati</taxon>
        <taxon>Bacteroidota</taxon>
        <taxon>Bacteroidia</taxon>
        <taxon>Bacteroidales</taxon>
        <taxon>Prevotellaceae</taxon>
        <taxon>Leyella</taxon>
    </lineage>
</organism>
<protein>
    <submittedName>
        <fullName evidence="1">Uncharacterized protein</fullName>
    </submittedName>
</protein>
<evidence type="ECO:0000313" key="1">
    <source>
        <dbReference type="EMBL" id="EHJ40789.1"/>
    </source>
</evidence>
<dbReference type="Proteomes" id="UP000004407">
    <property type="component" value="Unassembled WGS sequence"/>
</dbReference>
<comment type="caution">
    <text evidence="1">The sequence shown here is derived from an EMBL/GenBank/DDBJ whole genome shotgun (WGS) entry which is preliminary data.</text>
</comment>
<proteinExistence type="predicted"/>
<accession>G6AX13</accession>
<reference evidence="1 2" key="1">
    <citation type="submission" date="2011-08" db="EMBL/GenBank/DDBJ databases">
        <authorList>
            <person name="Weinstock G."/>
            <person name="Sodergren E."/>
            <person name="Clifton S."/>
            <person name="Fulton L."/>
            <person name="Fulton B."/>
            <person name="Courtney L."/>
            <person name="Fronick C."/>
            <person name="Harrison M."/>
            <person name="Strong C."/>
            <person name="Farmer C."/>
            <person name="Delahaunty K."/>
            <person name="Markovic C."/>
            <person name="Hall O."/>
            <person name="Minx P."/>
            <person name="Tomlinson C."/>
            <person name="Mitreva M."/>
            <person name="Hou S."/>
            <person name="Chen J."/>
            <person name="Wollam A."/>
            <person name="Pepin K.H."/>
            <person name="Johnson M."/>
            <person name="Bhonagiri V."/>
            <person name="Zhang X."/>
            <person name="Suruliraj S."/>
            <person name="Warren W."/>
            <person name="Chinwalla A."/>
            <person name="Mardis E.R."/>
            <person name="Wilson R.K."/>
        </authorList>
    </citation>
    <scope>NUCLEOTIDE SEQUENCE [LARGE SCALE GENOMIC DNA]</scope>
    <source>
        <strain evidence="1 2">DSM 18206</strain>
    </source>
</reference>